<evidence type="ECO:0000259" key="1">
    <source>
        <dbReference type="Pfam" id="PF09648"/>
    </source>
</evidence>
<protein>
    <submittedName>
        <fullName evidence="2">Transcriptional regulator</fullName>
    </submittedName>
</protein>
<proteinExistence type="predicted"/>
<accession>A0A4S4BU98</accession>
<sequence>MKMEWSKTKTIFILAFLILDIYLAYEYFQLRGESNYAVIQEATIEEKLDAEGIEYKNELPQDIGKGYYITAKSKDFTLEEISNLKNQTMVVSNSNLPIDSFRTLNMELKDPFPLPEVNVKSKINQFLRENIIGGELYHYWYTDEKTNSIICIQQYKNQNIFQSKEDHIAMVIFYLNEDREIFAYEQSMLEDINEVEEKETAISPLKALEALYNKNFLKSNSKIEDIEYGFYTHIPLTNQQILAPIWHIIVENEQKEREDYYVNALEGDVLLLTE</sequence>
<evidence type="ECO:0000313" key="2">
    <source>
        <dbReference type="EMBL" id="THF77922.1"/>
    </source>
</evidence>
<reference evidence="2 3" key="1">
    <citation type="submission" date="2019-04" db="EMBL/GenBank/DDBJ databases">
        <title>Bacillus sediminilitoris sp. nov., isolated from a tidal flat sediment on the East China Sea.</title>
        <authorList>
            <person name="Wei Y."/>
            <person name="Mao H."/>
            <person name="Fang J."/>
        </authorList>
    </citation>
    <scope>NUCLEOTIDE SEQUENCE [LARGE SCALE GENOMIC DNA]</scope>
    <source>
        <strain evidence="2 3">DSL-17</strain>
    </source>
</reference>
<comment type="caution">
    <text evidence="2">The sequence shown here is derived from an EMBL/GenBank/DDBJ whole genome shotgun (WGS) entry which is preliminary data.</text>
</comment>
<organism evidence="2 3">
    <name type="scientific">Metabacillus sediminilitoris</name>
    <dbReference type="NCBI Taxonomy" id="2567941"/>
    <lineage>
        <taxon>Bacteria</taxon>
        <taxon>Bacillati</taxon>
        <taxon>Bacillota</taxon>
        <taxon>Bacilli</taxon>
        <taxon>Bacillales</taxon>
        <taxon>Bacillaceae</taxon>
        <taxon>Metabacillus</taxon>
    </lineage>
</organism>
<dbReference type="GO" id="GO:0016020">
    <property type="term" value="C:membrane"/>
    <property type="evidence" value="ECO:0007669"/>
    <property type="project" value="InterPro"/>
</dbReference>
<dbReference type="Gene3D" id="2.40.128.690">
    <property type="entry name" value="YycH protein, domain 3-like"/>
    <property type="match status" value="1"/>
</dbReference>
<dbReference type="OrthoDB" id="2388036at2"/>
<dbReference type="Pfam" id="PF09648">
    <property type="entry name" value="YycI"/>
    <property type="match status" value="1"/>
</dbReference>
<dbReference type="InterPro" id="IPR018604">
    <property type="entry name" value="YycI-like"/>
</dbReference>
<dbReference type="Proteomes" id="UP000310334">
    <property type="component" value="Unassembled WGS sequence"/>
</dbReference>
<gene>
    <name evidence="2" type="ORF">E6W99_17770</name>
</gene>
<feature type="domain" description="Regulatory protein YycH-like" evidence="1">
    <location>
        <begin position="36"/>
        <end position="264"/>
    </location>
</feature>
<keyword evidence="3" id="KW-1185">Reference proteome</keyword>
<dbReference type="EMBL" id="SSNT01000013">
    <property type="protein sequence ID" value="THF77922.1"/>
    <property type="molecule type" value="Genomic_DNA"/>
</dbReference>
<name>A0A4S4BU98_9BACI</name>
<evidence type="ECO:0000313" key="3">
    <source>
        <dbReference type="Proteomes" id="UP000310334"/>
    </source>
</evidence>
<dbReference type="AlphaFoldDB" id="A0A4S4BU98"/>